<reference evidence="2" key="1">
    <citation type="submission" date="2006-10" db="EMBL/GenBank/DDBJ databases">
        <authorList>
            <person name="Amadeo P."/>
            <person name="Zhao Q."/>
            <person name="Wortman J."/>
            <person name="Fraser-Liggett C."/>
            <person name="Carlton J."/>
        </authorList>
    </citation>
    <scope>NUCLEOTIDE SEQUENCE</scope>
    <source>
        <strain evidence="2">G3</strain>
    </source>
</reference>
<dbReference type="RefSeq" id="XP_001584037.1">
    <property type="nucleotide sequence ID" value="XM_001583987.1"/>
</dbReference>
<dbReference type="STRING" id="5722.A2D925"/>
<protein>
    <submittedName>
        <fullName evidence="2">YbaK / prolyl-tRNA synthetases associated domain containing protein</fullName>
    </submittedName>
</protein>
<dbReference type="SUPFAM" id="SSF55826">
    <property type="entry name" value="YbaK/ProRS associated domain"/>
    <property type="match status" value="1"/>
</dbReference>
<dbReference type="InParanoid" id="A2D925"/>
<dbReference type="SMR" id="A2D925"/>
<sequence length="170" mass="18820">MSHEGNFTTEKVRNYLKQFGRDNEVIELHESSATVELAAQALKTLPAIICKTLSFQTPSGPVLVMAAGDARIDNQKFRAQFNCKCNMLKSSDVFELTGYPPGGVCGFDNPEPCKKYCDVSLKRFSHVFPACGTASSAIKLTCDELFTLTKSIEWIDVCKAWDPNLKEPSE</sequence>
<dbReference type="EMBL" id="DS113180">
    <property type="protein sequence ID" value="EAY23051.1"/>
    <property type="molecule type" value="Genomic_DNA"/>
</dbReference>
<dbReference type="InterPro" id="IPR036754">
    <property type="entry name" value="YbaK/aa-tRNA-synt-asso_dom_sf"/>
</dbReference>
<gene>
    <name evidence="2" type="ORF">TVAG_182870</name>
</gene>
<feature type="domain" description="YbaK/aminoacyl-tRNA synthetase-associated" evidence="1">
    <location>
        <begin position="29"/>
        <end position="146"/>
    </location>
</feature>
<dbReference type="KEGG" id="tva:5468610"/>
<name>A2D925_TRIV3</name>
<proteinExistence type="predicted"/>
<accession>A2D925</accession>
<evidence type="ECO:0000259" key="1">
    <source>
        <dbReference type="Pfam" id="PF04073"/>
    </source>
</evidence>
<dbReference type="GO" id="GO:0106074">
    <property type="term" value="P:aminoacyl-tRNA metabolism involved in translational fidelity"/>
    <property type="evidence" value="ECO:0000318"/>
    <property type="project" value="GO_Central"/>
</dbReference>
<dbReference type="OrthoDB" id="5592174at2759"/>
<dbReference type="AlphaFoldDB" id="A2D925"/>
<dbReference type="Gene3D" id="3.90.960.10">
    <property type="entry name" value="YbaK/aminoacyl-tRNA synthetase-associated domain"/>
    <property type="match status" value="1"/>
</dbReference>
<dbReference type="PANTHER" id="PTHR30411">
    <property type="entry name" value="CYTOPLASMIC PROTEIN"/>
    <property type="match status" value="1"/>
</dbReference>
<dbReference type="Proteomes" id="UP000001542">
    <property type="component" value="Unassembled WGS sequence"/>
</dbReference>
<dbReference type="PANTHER" id="PTHR30411:SF1">
    <property type="entry name" value="CYTOPLASMIC PROTEIN"/>
    <property type="match status" value="1"/>
</dbReference>
<reference evidence="2" key="2">
    <citation type="journal article" date="2007" name="Science">
        <title>Draft genome sequence of the sexually transmitted pathogen Trichomonas vaginalis.</title>
        <authorList>
            <person name="Carlton J.M."/>
            <person name="Hirt R.P."/>
            <person name="Silva J.C."/>
            <person name="Delcher A.L."/>
            <person name="Schatz M."/>
            <person name="Zhao Q."/>
            <person name="Wortman J.R."/>
            <person name="Bidwell S.L."/>
            <person name="Alsmark U.C.M."/>
            <person name="Besteiro S."/>
            <person name="Sicheritz-Ponten T."/>
            <person name="Noel C.J."/>
            <person name="Dacks J.B."/>
            <person name="Foster P.G."/>
            <person name="Simillion C."/>
            <person name="Van de Peer Y."/>
            <person name="Miranda-Saavedra D."/>
            <person name="Barton G.J."/>
            <person name="Westrop G.D."/>
            <person name="Mueller S."/>
            <person name="Dessi D."/>
            <person name="Fiori P.L."/>
            <person name="Ren Q."/>
            <person name="Paulsen I."/>
            <person name="Zhang H."/>
            <person name="Bastida-Corcuera F.D."/>
            <person name="Simoes-Barbosa A."/>
            <person name="Brown M.T."/>
            <person name="Hayes R.D."/>
            <person name="Mukherjee M."/>
            <person name="Okumura C.Y."/>
            <person name="Schneider R."/>
            <person name="Smith A.J."/>
            <person name="Vanacova S."/>
            <person name="Villalvazo M."/>
            <person name="Haas B.J."/>
            <person name="Pertea M."/>
            <person name="Feldblyum T.V."/>
            <person name="Utterback T.R."/>
            <person name="Shu C.L."/>
            <person name="Osoegawa K."/>
            <person name="de Jong P.J."/>
            <person name="Hrdy I."/>
            <person name="Horvathova L."/>
            <person name="Zubacova Z."/>
            <person name="Dolezal P."/>
            <person name="Malik S.B."/>
            <person name="Logsdon J.M. Jr."/>
            <person name="Henze K."/>
            <person name="Gupta A."/>
            <person name="Wang C.C."/>
            <person name="Dunne R.L."/>
            <person name="Upcroft J.A."/>
            <person name="Upcroft P."/>
            <person name="White O."/>
            <person name="Salzberg S.L."/>
            <person name="Tang P."/>
            <person name="Chiu C.-H."/>
            <person name="Lee Y.-S."/>
            <person name="Embley T.M."/>
            <person name="Coombs G.H."/>
            <person name="Mottram J.C."/>
            <person name="Tachezy J."/>
            <person name="Fraser-Liggett C.M."/>
            <person name="Johnson P.J."/>
        </authorList>
    </citation>
    <scope>NUCLEOTIDE SEQUENCE [LARGE SCALE GENOMIC DNA]</scope>
    <source>
        <strain evidence="2">G3</strain>
    </source>
</reference>
<dbReference type="CDD" id="cd04333">
    <property type="entry name" value="ProX_deacylase"/>
    <property type="match status" value="1"/>
</dbReference>
<evidence type="ECO:0000313" key="2">
    <source>
        <dbReference type="EMBL" id="EAY23051.1"/>
    </source>
</evidence>
<dbReference type="GO" id="GO:0002161">
    <property type="term" value="F:aminoacyl-tRNA deacylase activity"/>
    <property type="evidence" value="ECO:0000318"/>
    <property type="project" value="GO_Central"/>
</dbReference>
<dbReference type="InterPro" id="IPR007214">
    <property type="entry name" value="YbaK/aa-tRNA-synth-assoc-dom"/>
</dbReference>
<dbReference type="Pfam" id="PF04073">
    <property type="entry name" value="tRNA_edit"/>
    <property type="match status" value="1"/>
</dbReference>
<dbReference type="OMA" id="ECIQITG"/>
<organism evidence="2 3">
    <name type="scientific">Trichomonas vaginalis (strain ATCC PRA-98 / G3)</name>
    <dbReference type="NCBI Taxonomy" id="412133"/>
    <lineage>
        <taxon>Eukaryota</taxon>
        <taxon>Metamonada</taxon>
        <taxon>Parabasalia</taxon>
        <taxon>Trichomonadida</taxon>
        <taxon>Trichomonadidae</taxon>
        <taxon>Trichomonas</taxon>
    </lineage>
</organism>
<keyword evidence="3" id="KW-1185">Reference proteome</keyword>
<evidence type="ECO:0000313" key="3">
    <source>
        <dbReference type="Proteomes" id="UP000001542"/>
    </source>
</evidence>
<dbReference type="VEuPathDB" id="TrichDB:TVAG_182870"/>
<dbReference type="VEuPathDB" id="TrichDB:TVAGG3_0529450"/>
<dbReference type="eggNOG" id="ENOG502S5MJ">
    <property type="taxonomic scope" value="Eukaryota"/>
</dbReference>